<gene>
    <name evidence="2" type="ORF">SNAT2548_LOCUS30301</name>
</gene>
<name>A0A812TKR3_9DINO</name>
<accession>A0A812TKR3</accession>
<proteinExistence type="predicted"/>
<dbReference type="AlphaFoldDB" id="A0A812TKR3"/>
<feature type="compositionally biased region" description="Low complexity" evidence="1">
    <location>
        <begin position="7"/>
        <end position="24"/>
    </location>
</feature>
<feature type="region of interest" description="Disordered" evidence="1">
    <location>
        <begin position="1"/>
        <end position="59"/>
    </location>
</feature>
<comment type="caution">
    <text evidence="2">The sequence shown here is derived from an EMBL/GenBank/DDBJ whole genome shotgun (WGS) entry which is preliminary data.</text>
</comment>
<reference evidence="2" key="1">
    <citation type="submission" date="2021-02" db="EMBL/GenBank/DDBJ databases">
        <authorList>
            <person name="Dougan E. K."/>
            <person name="Rhodes N."/>
            <person name="Thang M."/>
            <person name="Chan C."/>
        </authorList>
    </citation>
    <scope>NUCLEOTIDE SEQUENCE</scope>
</reference>
<organism evidence="2 3">
    <name type="scientific">Symbiodinium natans</name>
    <dbReference type="NCBI Taxonomy" id="878477"/>
    <lineage>
        <taxon>Eukaryota</taxon>
        <taxon>Sar</taxon>
        <taxon>Alveolata</taxon>
        <taxon>Dinophyceae</taxon>
        <taxon>Suessiales</taxon>
        <taxon>Symbiodiniaceae</taxon>
        <taxon>Symbiodinium</taxon>
    </lineage>
</organism>
<evidence type="ECO:0000256" key="1">
    <source>
        <dbReference type="SAM" id="MobiDB-lite"/>
    </source>
</evidence>
<keyword evidence="3" id="KW-1185">Reference proteome</keyword>
<protein>
    <submittedName>
        <fullName evidence="2">Uncharacterized protein</fullName>
    </submittedName>
</protein>
<evidence type="ECO:0000313" key="3">
    <source>
        <dbReference type="Proteomes" id="UP000604046"/>
    </source>
</evidence>
<dbReference type="Proteomes" id="UP000604046">
    <property type="component" value="Unassembled WGS sequence"/>
</dbReference>
<evidence type="ECO:0000313" key="2">
    <source>
        <dbReference type="EMBL" id="CAE7540410.1"/>
    </source>
</evidence>
<dbReference type="EMBL" id="CAJNDS010002601">
    <property type="protein sequence ID" value="CAE7540410.1"/>
    <property type="molecule type" value="Genomic_DNA"/>
</dbReference>
<sequence length="134" mass="14484">MFNTYGPSPARPSSLKRPSPSKPSGQQAAAVEKAPGPKKRMKKPPVPSFMFQPPAPPTLAEAKAPAAQEVEVFVTLAGRSGKGGSVTKPTSIEELERMVPVSFVPDVVPEPFADHLLRAFLEEAGSTEHLRWRR</sequence>
<dbReference type="OrthoDB" id="10594736at2759"/>